<reference evidence="7 8" key="1">
    <citation type="submission" date="2018-05" db="EMBL/GenBank/DDBJ databases">
        <title>Chitinophaga sp. K3CV102501T nov., isolated from isolated from a monsoon evergreen broad-leaved forest soil.</title>
        <authorList>
            <person name="Lv Y."/>
        </authorList>
    </citation>
    <scope>NUCLEOTIDE SEQUENCE [LARGE SCALE GENOMIC DNA]</scope>
    <source>
        <strain evidence="7 8">GDMCC 1.1325</strain>
    </source>
</reference>
<dbReference type="RefSeq" id="WP_113618032.1">
    <property type="nucleotide sequence ID" value="NZ_QFFJ01000002.1"/>
</dbReference>
<feature type="coiled-coil region" evidence="5">
    <location>
        <begin position="221"/>
        <end position="255"/>
    </location>
</feature>
<evidence type="ECO:0000313" key="8">
    <source>
        <dbReference type="Proteomes" id="UP000253410"/>
    </source>
</evidence>
<comment type="caution">
    <text evidence="7">The sequence shown here is derived from an EMBL/GenBank/DDBJ whole genome shotgun (WGS) entry which is preliminary data.</text>
</comment>
<evidence type="ECO:0000256" key="2">
    <source>
        <dbReference type="ARBA" id="ARBA00022692"/>
    </source>
</evidence>
<evidence type="ECO:0000256" key="3">
    <source>
        <dbReference type="ARBA" id="ARBA00022989"/>
    </source>
</evidence>
<name>A0A365XSF9_9BACT</name>
<dbReference type="AlphaFoldDB" id="A0A365XSF9"/>
<feature type="transmembrane region" description="Helical" evidence="6">
    <location>
        <begin position="29"/>
        <end position="51"/>
    </location>
</feature>
<dbReference type="PANTHER" id="PTHR30386">
    <property type="entry name" value="MEMBRANE FUSION SUBUNIT OF EMRAB-TOLC MULTIDRUG EFFLUX PUMP"/>
    <property type="match status" value="1"/>
</dbReference>
<dbReference type="PANTHER" id="PTHR30386:SF26">
    <property type="entry name" value="TRANSPORT PROTEIN COMB"/>
    <property type="match status" value="1"/>
</dbReference>
<dbReference type="EMBL" id="QFFJ01000002">
    <property type="protein sequence ID" value="RBL89289.1"/>
    <property type="molecule type" value="Genomic_DNA"/>
</dbReference>
<proteinExistence type="predicted"/>
<evidence type="ECO:0000256" key="1">
    <source>
        <dbReference type="ARBA" id="ARBA00004167"/>
    </source>
</evidence>
<keyword evidence="4 6" id="KW-0472">Membrane</keyword>
<keyword evidence="8" id="KW-1185">Reference proteome</keyword>
<sequence length="433" mass="49690">MPIDENKITRINIRSEYFQDILDKVPSRIVSYGSTGMLLIFLIICIGLKLVRYPDVITSDAVVTTNTPPVELHNRVSGRIVNLLRRDQDTVTAGDWVVVLYNSANYKEVLKLKQLLNTLSGPHFWDNIDTVRFEELTSLGDLQSGYAQLYKSVEELKLFLQLNLQYRQLEINSRREQNMTALQQQLYNKLAIVQRQSQLSKSDLDRNRSLDSQKVVARTEVEQKEITYLNTKNNLEELHNNIVNNQLQVQVLKKENASLNADHANTLFTLKKNIYQHFSDLSFQLSEWQHKYILDAPISGILNFYDIRTADQFLTNEQKVFTITPARVQDYFAIAKLPVINSGKARVGLQCNIRLNNYPYTEFGMLKGTIVSISAAAQAGFYSVKIKLPGQLKTTLQRELDNKSELIGQADIIVEDMSLFDRLFNAIINKKTY</sequence>
<gene>
    <name evidence="7" type="ORF">DF182_22470</name>
</gene>
<keyword evidence="5" id="KW-0175">Coiled coil</keyword>
<dbReference type="OrthoDB" id="7057889at2"/>
<comment type="subcellular location">
    <subcellularLocation>
        <location evidence="1">Membrane</location>
        <topology evidence="1">Single-pass membrane protein</topology>
    </subcellularLocation>
</comment>
<dbReference type="InterPro" id="IPR050739">
    <property type="entry name" value="MFP"/>
</dbReference>
<dbReference type="Proteomes" id="UP000253410">
    <property type="component" value="Unassembled WGS sequence"/>
</dbReference>
<evidence type="ECO:0000256" key="4">
    <source>
        <dbReference type="ARBA" id="ARBA00023136"/>
    </source>
</evidence>
<evidence type="ECO:0000256" key="5">
    <source>
        <dbReference type="SAM" id="Coils"/>
    </source>
</evidence>
<dbReference type="GO" id="GO:0016020">
    <property type="term" value="C:membrane"/>
    <property type="evidence" value="ECO:0007669"/>
    <property type="project" value="UniProtKB-SubCell"/>
</dbReference>
<keyword evidence="3 6" id="KW-1133">Transmembrane helix</keyword>
<accession>A0A365XSF9</accession>
<evidence type="ECO:0000256" key="6">
    <source>
        <dbReference type="SAM" id="Phobius"/>
    </source>
</evidence>
<protein>
    <recommendedName>
        <fullName evidence="9">Membrane fusion protein biotin-lipoyl like domain-containing protein</fullName>
    </recommendedName>
</protein>
<evidence type="ECO:0008006" key="9">
    <source>
        <dbReference type="Google" id="ProtNLM"/>
    </source>
</evidence>
<keyword evidence="2 6" id="KW-0812">Transmembrane</keyword>
<organism evidence="7 8">
    <name type="scientific">Chitinophaga flava</name>
    <dbReference type="NCBI Taxonomy" id="2259036"/>
    <lineage>
        <taxon>Bacteria</taxon>
        <taxon>Pseudomonadati</taxon>
        <taxon>Bacteroidota</taxon>
        <taxon>Chitinophagia</taxon>
        <taxon>Chitinophagales</taxon>
        <taxon>Chitinophagaceae</taxon>
        <taxon>Chitinophaga</taxon>
    </lineage>
</organism>
<evidence type="ECO:0000313" key="7">
    <source>
        <dbReference type="EMBL" id="RBL89289.1"/>
    </source>
</evidence>